<dbReference type="EMBL" id="GL945481">
    <property type="protein sequence ID" value="EGN98035.1"/>
    <property type="molecule type" value="Genomic_DNA"/>
</dbReference>
<dbReference type="AlphaFoldDB" id="F8Q157"/>
<accession>F8Q157</accession>
<sequence>MPSFSCHSFVRAASEEHKLTLRICHNLVHNDPSETVYKIKGRLPKELDVLLSSNLTFSFDGLSQGKKVPKDILARSIIVVYLRNYLRAARKFSLCRNSAQLGLCTVSDPYVDEDGITKFTLTSSQSLPHSSLPHAKLLSVDLLYIWKAKQPTYKDSPNSAAFLDAASPFSSQIFLPIESILHRVTGHRYPLIFGPWCKKLDLENYYSTSISSSVLDVINRSKNPFFVSECRRLLRMARSYNSTFFHASAATLLACHGQFDTVIDNNEKLKYTLDHSYSDQEALRMSMERIYKNGVPCPRFKPVVPIPGLVPTDTSEDGSFDLSQDSSYEKDLLDTSFHYEILDLEHCPTPQVGFYEEPIDLQYQSMGFWTTETVENVLRDDKNETIPDISLINDPSSSVYCTLPLRGSPLAASDEGFQYSNLASNPSCSSQSWGHDTLEDAGNWTSNASSLTQGSHHLTYPRTPSPSNVTGLFTSEVQEGILLGLDSPIDNCLTEDSDSDSDLLIDSDDMSPPYSLADCQNCSLGHRLSCSCRSPDVPLGMYDTTRTAASPFSDSHSNANTFFQGLERGNTPGEGYSVEFLDFDIEL</sequence>
<feature type="compositionally biased region" description="Polar residues" evidence="1">
    <location>
        <begin position="444"/>
        <end position="456"/>
    </location>
</feature>
<protein>
    <submittedName>
        <fullName evidence="2">Uncharacterized protein</fullName>
    </submittedName>
</protein>
<name>F8Q157_SERL3</name>
<evidence type="ECO:0000256" key="1">
    <source>
        <dbReference type="SAM" id="MobiDB-lite"/>
    </source>
</evidence>
<evidence type="ECO:0000313" key="2">
    <source>
        <dbReference type="EMBL" id="EGN98035.1"/>
    </source>
</evidence>
<dbReference type="Proteomes" id="UP000008063">
    <property type="component" value="Unassembled WGS sequence"/>
</dbReference>
<organism evidence="3">
    <name type="scientific">Serpula lacrymans var. lacrymans (strain S7.3)</name>
    <name type="common">Dry rot fungus</name>
    <dbReference type="NCBI Taxonomy" id="936435"/>
    <lineage>
        <taxon>Eukaryota</taxon>
        <taxon>Fungi</taxon>
        <taxon>Dikarya</taxon>
        <taxon>Basidiomycota</taxon>
        <taxon>Agaricomycotina</taxon>
        <taxon>Agaricomycetes</taxon>
        <taxon>Agaricomycetidae</taxon>
        <taxon>Boletales</taxon>
        <taxon>Coniophorineae</taxon>
        <taxon>Serpulaceae</taxon>
        <taxon>Serpula</taxon>
    </lineage>
</organism>
<dbReference type="STRING" id="936435.F8Q157"/>
<feature type="region of interest" description="Disordered" evidence="1">
    <location>
        <begin position="444"/>
        <end position="463"/>
    </location>
</feature>
<proteinExistence type="predicted"/>
<gene>
    <name evidence="2" type="ORF">SERLA73DRAFT_74291</name>
</gene>
<evidence type="ECO:0000313" key="3">
    <source>
        <dbReference type="Proteomes" id="UP000008063"/>
    </source>
</evidence>
<keyword evidence="3" id="KW-1185">Reference proteome</keyword>
<dbReference type="HOGENOM" id="CLU_464738_0_0_1"/>
<dbReference type="InParanoid" id="F8Q157"/>
<reference evidence="3" key="1">
    <citation type="journal article" date="2011" name="Science">
        <title>The plant cell wall-decomposing machinery underlies the functional diversity of forest fungi.</title>
        <authorList>
            <person name="Eastwood D.C."/>
            <person name="Floudas D."/>
            <person name="Binder M."/>
            <person name="Majcherczyk A."/>
            <person name="Schneider P."/>
            <person name="Aerts A."/>
            <person name="Asiegbu F.O."/>
            <person name="Baker S.E."/>
            <person name="Barry K."/>
            <person name="Bendiksby M."/>
            <person name="Blumentritt M."/>
            <person name="Coutinho P.M."/>
            <person name="Cullen D."/>
            <person name="de Vries R.P."/>
            <person name="Gathman A."/>
            <person name="Goodell B."/>
            <person name="Henrissat B."/>
            <person name="Ihrmark K."/>
            <person name="Kauserud H."/>
            <person name="Kohler A."/>
            <person name="LaButti K."/>
            <person name="Lapidus A."/>
            <person name="Lavin J.L."/>
            <person name="Lee Y.-H."/>
            <person name="Lindquist E."/>
            <person name="Lilly W."/>
            <person name="Lucas S."/>
            <person name="Morin E."/>
            <person name="Murat C."/>
            <person name="Oguiza J.A."/>
            <person name="Park J."/>
            <person name="Pisabarro A.G."/>
            <person name="Riley R."/>
            <person name="Rosling A."/>
            <person name="Salamov A."/>
            <person name="Schmidt O."/>
            <person name="Schmutz J."/>
            <person name="Skrede I."/>
            <person name="Stenlid J."/>
            <person name="Wiebenga A."/>
            <person name="Xie X."/>
            <person name="Kuees U."/>
            <person name="Hibbett D.S."/>
            <person name="Hoffmeister D."/>
            <person name="Hoegberg N."/>
            <person name="Martin F."/>
            <person name="Grigoriev I.V."/>
            <person name="Watkinson S.C."/>
        </authorList>
    </citation>
    <scope>NUCLEOTIDE SEQUENCE [LARGE SCALE GENOMIC DNA]</scope>
    <source>
        <strain evidence="3">strain S7.3</strain>
    </source>
</reference>
<dbReference type="OrthoDB" id="3141012at2759"/>